<keyword evidence="1" id="KW-0472">Membrane</keyword>
<dbReference type="InParanoid" id="A0A1B4XHL9"/>
<evidence type="ECO:0000313" key="3">
    <source>
        <dbReference type="Proteomes" id="UP000243180"/>
    </source>
</evidence>
<dbReference type="EMBL" id="AP014879">
    <property type="protein sequence ID" value="BAV34286.1"/>
    <property type="molecule type" value="Genomic_DNA"/>
</dbReference>
<feature type="transmembrane region" description="Helical" evidence="1">
    <location>
        <begin position="6"/>
        <end position="29"/>
    </location>
</feature>
<reference evidence="2 3" key="1">
    <citation type="submission" date="2015-05" db="EMBL/GenBank/DDBJ databases">
        <title>Complete genome sequence of a sulfur-oxidizing gammaproteobacterium strain HA5.</title>
        <authorList>
            <person name="Miura A."/>
            <person name="Kojima H."/>
            <person name="Fukui M."/>
        </authorList>
    </citation>
    <scope>NUCLEOTIDE SEQUENCE [LARGE SCALE GENOMIC DNA]</scope>
    <source>
        <strain evidence="2 3">HA5</strain>
    </source>
</reference>
<keyword evidence="3" id="KW-1185">Reference proteome</keyword>
<keyword evidence="1" id="KW-1133">Transmembrane helix</keyword>
<name>A0A1B4XHL9_9GAMM</name>
<protein>
    <submittedName>
        <fullName evidence="2">Uncharacterized protein</fullName>
    </submittedName>
</protein>
<organism evidence="2 3">
    <name type="scientific">Sulfuricaulis limicola</name>
    <dbReference type="NCBI Taxonomy" id="1620215"/>
    <lineage>
        <taxon>Bacteria</taxon>
        <taxon>Pseudomonadati</taxon>
        <taxon>Pseudomonadota</taxon>
        <taxon>Gammaproteobacteria</taxon>
        <taxon>Acidiferrobacterales</taxon>
        <taxon>Acidiferrobacteraceae</taxon>
        <taxon>Sulfuricaulis</taxon>
    </lineage>
</organism>
<sequence>MKKSHWILIVAFVIVVWMALMVGASYFGYEYKSPVRIENWKPEPAP</sequence>
<accession>A0A1B4XHL9</accession>
<dbReference type="KEGG" id="slim:SCL_1995"/>
<evidence type="ECO:0000313" key="2">
    <source>
        <dbReference type="EMBL" id="BAV34286.1"/>
    </source>
</evidence>
<dbReference type="RefSeq" id="WP_172426017.1">
    <property type="nucleotide sequence ID" value="NZ_AP014879.1"/>
</dbReference>
<evidence type="ECO:0000256" key="1">
    <source>
        <dbReference type="SAM" id="Phobius"/>
    </source>
</evidence>
<gene>
    <name evidence="2" type="ORF">SCL_1995</name>
</gene>
<keyword evidence="1" id="KW-0812">Transmembrane</keyword>
<proteinExistence type="predicted"/>
<dbReference type="Proteomes" id="UP000243180">
    <property type="component" value="Chromosome"/>
</dbReference>
<dbReference type="AlphaFoldDB" id="A0A1B4XHL9"/>